<evidence type="ECO:0000313" key="1">
    <source>
        <dbReference type="EMBL" id="CAD8098131.1"/>
    </source>
</evidence>
<dbReference type="Proteomes" id="UP000688137">
    <property type="component" value="Unassembled WGS sequence"/>
</dbReference>
<organism evidence="1 2">
    <name type="scientific">Paramecium primaurelia</name>
    <dbReference type="NCBI Taxonomy" id="5886"/>
    <lineage>
        <taxon>Eukaryota</taxon>
        <taxon>Sar</taxon>
        <taxon>Alveolata</taxon>
        <taxon>Ciliophora</taxon>
        <taxon>Intramacronucleata</taxon>
        <taxon>Oligohymenophorea</taxon>
        <taxon>Peniculida</taxon>
        <taxon>Parameciidae</taxon>
        <taxon>Paramecium</taxon>
    </lineage>
</organism>
<reference evidence="1" key="1">
    <citation type="submission" date="2021-01" db="EMBL/GenBank/DDBJ databases">
        <authorList>
            <consortium name="Genoscope - CEA"/>
            <person name="William W."/>
        </authorList>
    </citation>
    <scope>NUCLEOTIDE SEQUENCE</scope>
</reference>
<sequence length="264" mass="31463">MSKPRSTSTIEQRIKDLRMQKSRNYSHLDGTCVCADCLCGQCKCQMIQQPYDYPKILLSNYKREYMWKYSSPPKPVQKVEYQSNFEQVFRSSTYQRNFQSFNIQKTENFKPSSQDWKNDSPVVEMTSYRANFKQQPNNITTMLKPIEVDHSITLPMTQKTTYNKHFRACSSQLENDHYVREAHYKRHTNQTPNPYLKTSYQHFYNIVSQSQTNAILPQQNQTFMPSLTGSQNRQSRYQSDYKKKQKLKCQARQFLEEYIISHQE</sequence>
<dbReference type="AlphaFoldDB" id="A0A8S1P566"/>
<dbReference type="EMBL" id="CAJJDM010000109">
    <property type="protein sequence ID" value="CAD8098131.1"/>
    <property type="molecule type" value="Genomic_DNA"/>
</dbReference>
<keyword evidence="2" id="KW-1185">Reference proteome</keyword>
<evidence type="ECO:0008006" key="3">
    <source>
        <dbReference type="Google" id="ProtNLM"/>
    </source>
</evidence>
<protein>
    <recommendedName>
        <fullName evidence="3">STOP protein</fullName>
    </recommendedName>
</protein>
<accession>A0A8S1P566</accession>
<comment type="caution">
    <text evidence="1">The sequence shown here is derived from an EMBL/GenBank/DDBJ whole genome shotgun (WGS) entry which is preliminary data.</text>
</comment>
<name>A0A8S1P566_PARPR</name>
<evidence type="ECO:0000313" key="2">
    <source>
        <dbReference type="Proteomes" id="UP000688137"/>
    </source>
</evidence>
<dbReference type="OMA" id="RANFKQQ"/>
<gene>
    <name evidence="1" type="ORF">PPRIM_AZ9-3.1.T1060065</name>
</gene>
<proteinExistence type="predicted"/>